<protein>
    <submittedName>
        <fullName evidence="2">Uncharacterized protein</fullName>
    </submittedName>
</protein>
<accession>A0AA36B3A4</accession>
<organism evidence="2 3">
    <name type="scientific">Octopus vulgaris</name>
    <name type="common">Common octopus</name>
    <dbReference type="NCBI Taxonomy" id="6645"/>
    <lineage>
        <taxon>Eukaryota</taxon>
        <taxon>Metazoa</taxon>
        <taxon>Spiralia</taxon>
        <taxon>Lophotrochozoa</taxon>
        <taxon>Mollusca</taxon>
        <taxon>Cephalopoda</taxon>
        <taxon>Coleoidea</taxon>
        <taxon>Octopodiformes</taxon>
        <taxon>Octopoda</taxon>
        <taxon>Incirrata</taxon>
        <taxon>Octopodidae</taxon>
        <taxon>Octopus</taxon>
    </lineage>
</organism>
<dbReference type="EMBL" id="OX597820">
    <property type="protein sequence ID" value="CAI9726371.1"/>
    <property type="molecule type" value="Genomic_DNA"/>
</dbReference>
<proteinExistence type="predicted"/>
<feature type="region of interest" description="Disordered" evidence="1">
    <location>
        <begin position="1"/>
        <end position="40"/>
    </location>
</feature>
<dbReference type="AlphaFoldDB" id="A0AA36B3A4"/>
<feature type="compositionally biased region" description="Low complexity" evidence="1">
    <location>
        <begin position="1"/>
        <end position="11"/>
    </location>
</feature>
<evidence type="ECO:0000313" key="3">
    <source>
        <dbReference type="Proteomes" id="UP001162480"/>
    </source>
</evidence>
<evidence type="ECO:0000313" key="2">
    <source>
        <dbReference type="EMBL" id="CAI9726371.1"/>
    </source>
</evidence>
<sequence>MPSSGSSSSCSNIEDKEEKVNIRFGRRNRNDSRIDGNEQFGRKKGKTEYFVLEYKYGPDSQLCDTNEV</sequence>
<keyword evidence="3" id="KW-1185">Reference proteome</keyword>
<gene>
    <name evidence="2" type="ORF">OCTVUL_1B000662</name>
</gene>
<reference evidence="2" key="1">
    <citation type="submission" date="2023-08" db="EMBL/GenBank/DDBJ databases">
        <authorList>
            <person name="Alioto T."/>
            <person name="Alioto T."/>
            <person name="Gomez Garrido J."/>
        </authorList>
    </citation>
    <scope>NUCLEOTIDE SEQUENCE</scope>
</reference>
<dbReference type="Proteomes" id="UP001162480">
    <property type="component" value="Chromosome 7"/>
</dbReference>
<name>A0AA36B3A4_OCTVU</name>
<evidence type="ECO:0000256" key="1">
    <source>
        <dbReference type="SAM" id="MobiDB-lite"/>
    </source>
</evidence>